<keyword evidence="2" id="KW-0238">DNA-binding</keyword>
<dbReference type="GO" id="GO:0003677">
    <property type="term" value="F:DNA binding"/>
    <property type="evidence" value="ECO:0007669"/>
    <property type="project" value="UniProtKB-KW"/>
</dbReference>
<protein>
    <submittedName>
        <fullName evidence="2">DNA-binding protein</fullName>
    </submittedName>
</protein>
<feature type="region of interest" description="Disordered" evidence="1">
    <location>
        <begin position="1"/>
        <end position="32"/>
    </location>
</feature>
<dbReference type="RefSeq" id="WP_134173173.1">
    <property type="nucleotide sequence ID" value="NZ_SODI01000001.1"/>
</dbReference>
<evidence type="ECO:0000256" key="1">
    <source>
        <dbReference type="SAM" id="MobiDB-lite"/>
    </source>
</evidence>
<organism evidence="2 3">
    <name type="scientific">Cryobacterium psychrophilum</name>
    <dbReference type="NCBI Taxonomy" id="41988"/>
    <lineage>
        <taxon>Bacteria</taxon>
        <taxon>Bacillati</taxon>
        <taxon>Actinomycetota</taxon>
        <taxon>Actinomycetes</taxon>
        <taxon>Micrococcales</taxon>
        <taxon>Microbacteriaceae</taxon>
        <taxon>Cryobacterium</taxon>
    </lineage>
</organism>
<dbReference type="Proteomes" id="UP000298218">
    <property type="component" value="Unassembled WGS sequence"/>
</dbReference>
<proteinExistence type="predicted"/>
<name>A0A4Y8KQZ0_9MICO</name>
<dbReference type="OrthoDB" id="4726228at2"/>
<dbReference type="AlphaFoldDB" id="A0A4Y8KQZ0"/>
<keyword evidence="3" id="KW-1185">Reference proteome</keyword>
<gene>
    <name evidence="2" type="ORF">E3T53_08060</name>
</gene>
<dbReference type="EMBL" id="SOHQ01000026">
    <property type="protein sequence ID" value="TFD79046.1"/>
    <property type="molecule type" value="Genomic_DNA"/>
</dbReference>
<feature type="compositionally biased region" description="Basic and acidic residues" evidence="1">
    <location>
        <begin position="7"/>
        <end position="20"/>
    </location>
</feature>
<comment type="caution">
    <text evidence="2">The sequence shown here is derived from an EMBL/GenBank/DDBJ whole genome shotgun (WGS) entry which is preliminary data.</text>
</comment>
<reference evidence="2 3" key="1">
    <citation type="submission" date="2019-03" db="EMBL/GenBank/DDBJ databases">
        <title>Genomics of glacier-inhabiting Cryobacterium strains.</title>
        <authorList>
            <person name="Liu Q."/>
            <person name="Xin Y.-H."/>
        </authorList>
    </citation>
    <scope>NUCLEOTIDE SEQUENCE [LARGE SCALE GENOMIC DNA]</scope>
    <source>
        <strain evidence="2 3">CGMCC 1.4292</strain>
    </source>
</reference>
<accession>A0A4Y8KQZ0</accession>
<evidence type="ECO:0000313" key="3">
    <source>
        <dbReference type="Proteomes" id="UP000298218"/>
    </source>
</evidence>
<sequence>MNDILPGDERNTRQARHPMDVTDGPAATSATSPQLARSLLATENVWHQMEVEFGLLTGREVAELLGVPPATRDWVSSRWQAGKIIAVRRGKSYRYPGFQFDRDLQIVLPICESLLEMARANDWSNESLSLWMLGPSTSFAKEDRPVDNLLDPGAVLAAAKMEMEAEW</sequence>
<evidence type="ECO:0000313" key="2">
    <source>
        <dbReference type="EMBL" id="TFD79046.1"/>
    </source>
</evidence>